<sequence length="78" mass="8778">MNQALIPTPQQYIELHDMAAETLWQAELAGMSFLSANLEDDELKMALRTMVTIIRASKVYDIQGIGELRVELEKEAAL</sequence>
<evidence type="ECO:0000313" key="2">
    <source>
        <dbReference type="Proteomes" id="UP000832034"/>
    </source>
</evidence>
<evidence type="ECO:0000313" key="1">
    <source>
        <dbReference type="EMBL" id="UOO93159.1"/>
    </source>
</evidence>
<reference evidence="1" key="1">
    <citation type="submission" date="2021-12" db="EMBL/GenBank/DDBJ databases">
        <authorList>
            <person name="Veyrier F.J."/>
        </authorList>
    </citation>
    <scope>NUCLEOTIDE SEQUENCE</scope>
    <source>
        <strain evidence="1">SAG 1488-6</strain>
    </source>
</reference>
<proteinExistence type="predicted"/>
<organism evidence="1 2">
    <name type="scientific">Vitreoscilla stercoraria</name>
    <dbReference type="NCBI Taxonomy" id="61"/>
    <lineage>
        <taxon>Bacteria</taxon>
        <taxon>Pseudomonadati</taxon>
        <taxon>Pseudomonadota</taxon>
        <taxon>Betaproteobacteria</taxon>
        <taxon>Neisseriales</taxon>
        <taxon>Neisseriaceae</taxon>
        <taxon>Vitreoscilla</taxon>
    </lineage>
</organism>
<dbReference type="Proteomes" id="UP000832034">
    <property type="component" value="Chromosome"/>
</dbReference>
<name>A0ABY4EBN8_VITST</name>
<protein>
    <submittedName>
        <fullName evidence="1">Uncharacterized protein</fullName>
    </submittedName>
</protein>
<reference evidence="1" key="2">
    <citation type="journal article" date="2022" name="Res Sq">
        <title>Evolution of multicellular longitudinally dividing oral cavity symbionts (Neisseriaceae).</title>
        <authorList>
            <person name="Nyongesa S."/>
            <person name="Weber P."/>
            <person name="Bernet E."/>
            <person name="Pullido F."/>
            <person name="Nieckarz M."/>
            <person name="Delaby M."/>
            <person name="Nieves C."/>
            <person name="Viehboeck T."/>
            <person name="Krause N."/>
            <person name="Rivera-Millot A."/>
            <person name="Nakamura A."/>
            <person name="Vischer N."/>
            <person name="VanNieuwenhze M."/>
            <person name="Brun Y."/>
            <person name="Cava F."/>
            <person name="Bulgheresi S."/>
            <person name="Veyrier F."/>
        </authorList>
    </citation>
    <scope>NUCLEOTIDE SEQUENCE</scope>
    <source>
        <strain evidence="1">SAG 1488-6</strain>
    </source>
</reference>
<dbReference type="RefSeq" id="WP_019957489.1">
    <property type="nucleotide sequence ID" value="NZ_CP091512.1"/>
</dbReference>
<keyword evidence="2" id="KW-1185">Reference proteome</keyword>
<accession>A0ABY4EBN8</accession>
<dbReference type="EMBL" id="CP091512">
    <property type="protein sequence ID" value="UOO93159.1"/>
    <property type="molecule type" value="Genomic_DNA"/>
</dbReference>
<gene>
    <name evidence="1" type="ORF">LVJ81_03760</name>
</gene>